<dbReference type="InterPro" id="IPR029026">
    <property type="entry name" value="tRNA_m1G_MTases_N"/>
</dbReference>
<dbReference type="PANTHER" id="PTHR43191">
    <property type="entry name" value="RRNA METHYLTRANSFERASE 3"/>
    <property type="match status" value="1"/>
</dbReference>
<accession>A0A9D1KMS7</accession>
<evidence type="ECO:0000313" key="6">
    <source>
        <dbReference type="Proteomes" id="UP000886842"/>
    </source>
</evidence>
<sequence length="267" mass="28021">MPTASVAQLRSARRLLQRKQRERTGTFLVEGPQAVRECATTCDRIFVTAAAAERHADLVTTAVSSGVEVLLTEDIDQLTDAITPQGIVGVHRTIDLALDPLLQPDPANGHEARLLVMAAQIRDPGNLGTLIRCADAFGADGVILTTGSVDPYNPKTVRATVGSLFHLPIVTGITVAEATQACRDAGIGVLAADGSGERNLDELRDAGRLGAPVAWLFGNEAWGLPESDRALADEAVRVPMWGRAESLNLGSAAAVCLYATASAQHAG</sequence>
<dbReference type="GO" id="GO:0003723">
    <property type="term" value="F:RNA binding"/>
    <property type="evidence" value="ECO:0007669"/>
    <property type="project" value="InterPro"/>
</dbReference>
<dbReference type="InterPro" id="IPR013123">
    <property type="entry name" value="SpoU_subst-bd"/>
</dbReference>
<keyword evidence="3" id="KW-0808">Transferase</keyword>
<dbReference type="InterPro" id="IPR029028">
    <property type="entry name" value="Alpha/beta_knot_MTases"/>
</dbReference>
<dbReference type="EMBL" id="DVLP01000308">
    <property type="protein sequence ID" value="HIT75975.1"/>
    <property type="molecule type" value="Genomic_DNA"/>
</dbReference>
<dbReference type="SUPFAM" id="SSF75217">
    <property type="entry name" value="alpha/beta knot"/>
    <property type="match status" value="1"/>
</dbReference>
<name>A0A9D1KMS7_9ACTN</name>
<dbReference type="Pfam" id="PF22435">
    <property type="entry name" value="MRM3-like_sub_bind"/>
    <property type="match status" value="1"/>
</dbReference>
<evidence type="ECO:0000256" key="2">
    <source>
        <dbReference type="ARBA" id="ARBA00022603"/>
    </source>
</evidence>
<dbReference type="InterPro" id="IPR001537">
    <property type="entry name" value="SpoU_MeTrfase"/>
</dbReference>
<evidence type="ECO:0000313" key="5">
    <source>
        <dbReference type="EMBL" id="HIT75975.1"/>
    </source>
</evidence>
<comment type="similarity">
    <text evidence="1">Belongs to the class IV-like SAM-binding methyltransferase superfamily. RNA methyltransferase TrmH family.</text>
</comment>
<evidence type="ECO:0000259" key="4">
    <source>
        <dbReference type="SMART" id="SM00967"/>
    </source>
</evidence>
<dbReference type="SMART" id="SM00967">
    <property type="entry name" value="SpoU_sub_bind"/>
    <property type="match status" value="1"/>
</dbReference>
<proteinExistence type="inferred from homology"/>
<dbReference type="Pfam" id="PF00588">
    <property type="entry name" value="SpoU_methylase"/>
    <property type="match status" value="1"/>
</dbReference>
<dbReference type="GO" id="GO:0005737">
    <property type="term" value="C:cytoplasm"/>
    <property type="evidence" value="ECO:0007669"/>
    <property type="project" value="UniProtKB-ARBA"/>
</dbReference>
<dbReference type="InterPro" id="IPR051259">
    <property type="entry name" value="rRNA_Methyltransferase"/>
</dbReference>
<reference evidence="5" key="1">
    <citation type="submission" date="2020-10" db="EMBL/GenBank/DDBJ databases">
        <authorList>
            <person name="Gilroy R."/>
        </authorList>
    </citation>
    <scope>NUCLEOTIDE SEQUENCE</scope>
    <source>
        <strain evidence="5">ChiGjej1B1-24693</strain>
    </source>
</reference>
<keyword evidence="2 5" id="KW-0489">Methyltransferase</keyword>
<organism evidence="5 6">
    <name type="scientific">Candidatus Avipropionibacterium avicola</name>
    <dbReference type="NCBI Taxonomy" id="2840701"/>
    <lineage>
        <taxon>Bacteria</taxon>
        <taxon>Bacillati</taxon>
        <taxon>Actinomycetota</taxon>
        <taxon>Actinomycetes</taxon>
        <taxon>Propionibacteriales</taxon>
        <taxon>Propionibacteriaceae</taxon>
        <taxon>Propionibacteriaceae incertae sedis</taxon>
        <taxon>Candidatus Avipropionibacterium</taxon>
    </lineage>
</organism>
<dbReference type="Gene3D" id="3.40.1280.10">
    <property type="match status" value="1"/>
</dbReference>
<dbReference type="Proteomes" id="UP000886842">
    <property type="component" value="Unassembled WGS sequence"/>
</dbReference>
<dbReference type="InterPro" id="IPR029064">
    <property type="entry name" value="Ribosomal_eL30-like_sf"/>
</dbReference>
<protein>
    <submittedName>
        <fullName evidence="5">RNA methyltransferase</fullName>
    </submittedName>
</protein>
<dbReference type="PANTHER" id="PTHR43191:SF2">
    <property type="entry name" value="RRNA METHYLTRANSFERASE 3, MITOCHONDRIAL"/>
    <property type="match status" value="1"/>
</dbReference>
<reference evidence="5" key="2">
    <citation type="journal article" date="2021" name="PeerJ">
        <title>Extensive microbial diversity within the chicken gut microbiome revealed by metagenomics and culture.</title>
        <authorList>
            <person name="Gilroy R."/>
            <person name="Ravi A."/>
            <person name="Getino M."/>
            <person name="Pursley I."/>
            <person name="Horton D.L."/>
            <person name="Alikhan N.F."/>
            <person name="Baker D."/>
            <person name="Gharbi K."/>
            <person name="Hall N."/>
            <person name="Watson M."/>
            <person name="Adriaenssens E.M."/>
            <person name="Foster-Nyarko E."/>
            <person name="Jarju S."/>
            <person name="Secka A."/>
            <person name="Antonio M."/>
            <person name="Oren A."/>
            <person name="Chaudhuri R.R."/>
            <person name="La Ragione R."/>
            <person name="Hildebrand F."/>
            <person name="Pallen M.J."/>
        </authorList>
    </citation>
    <scope>NUCLEOTIDE SEQUENCE</scope>
    <source>
        <strain evidence="5">ChiGjej1B1-24693</strain>
    </source>
</reference>
<dbReference type="GO" id="GO:0008173">
    <property type="term" value="F:RNA methyltransferase activity"/>
    <property type="evidence" value="ECO:0007669"/>
    <property type="project" value="InterPro"/>
</dbReference>
<feature type="domain" description="RNA 2-O ribose methyltransferase substrate binding" evidence="4">
    <location>
        <begin position="28"/>
        <end position="97"/>
    </location>
</feature>
<dbReference type="CDD" id="cd18095">
    <property type="entry name" value="SpoU-like_rRNA-MTase"/>
    <property type="match status" value="1"/>
</dbReference>
<dbReference type="GO" id="GO:0006396">
    <property type="term" value="P:RNA processing"/>
    <property type="evidence" value="ECO:0007669"/>
    <property type="project" value="InterPro"/>
</dbReference>
<dbReference type="InterPro" id="IPR053888">
    <property type="entry name" value="MRM3-like_sub_bind"/>
</dbReference>
<dbReference type="AlphaFoldDB" id="A0A9D1KMS7"/>
<dbReference type="GO" id="GO:0032259">
    <property type="term" value="P:methylation"/>
    <property type="evidence" value="ECO:0007669"/>
    <property type="project" value="UniProtKB-KW"/>
</dbReference>
<dbReference type="Gene3D" id="3.30.1330.30">
    <property type="match status" value="1"/>
</dbReference>
<dbReference type="SUPFAM" id="SSF55315">
    <property type="entry name" value="L30e-like"/>
    <property type="match status" value="1"/>
</dbReference>
<comment type="caution">
    <text evidence="5">The sequence shown here is derived from an EMBL/GenBank/DDBJ whole genome shotgun (WGS) entry which is preliminary data.</text>
</comment>
<gene>
    <name evidence="5" type="ORF">IAA98_10345</name>
</gene>
<evidence type="ECO:0000256" key="1">
    <source>
        <dbReference type="ARBA" id="ARBA00007228"/>
    </source>
</evidence>
<evidence type="ECO:0000256" key="3">
    <source>
        <dbReference type="ARBA" id="ARBA00022679"/>
    </source>
</evidence>